<evidence type="ECO:0000313" key="2">
    <source>
        <dbReference type="EMBL" id="EIJ87473.1"/>
    </source>
</evidence>
<dbReference type="VEuPathDB" id="MicrosporidiaDB:NEQG_02354"/>
<keyword evidence="1" id="KW-1133">Transmembrane helix</keyword>
<evidence type="ECO:0000313" key="3">
    <source>
        <dbReference type="Proteomes" id="UP000002872"/>
    </source>
</evidence>
<dbReference type="EMBL" id="GL870882">
    <property type="protein sequence ID" value="EIJ87473.1"/>
    <property type="molecule type" value="Genomic_DNA"/>
</dbReference>
<gene>
    <name evidence="2" type="ORF">NEQG_02354</name>
</gene>
<evidence type="ECO:0000256" key="1">
    <source>
        <dbReference type="SAM" id="Phobius"/>
    </source>
</evidence>
<organism evidence="2 3">
    <name type="scientific">Nematocida parisii (strain ERTm3)</name>
    <name type="common">Nematode killer fungus</name>
    <dbReference type="NCBI Taxonomy" id="935791"/>
    <lineage>
        <taxon>Eukaryota</taxon>
        <taxon>Fungi</taxon>
        <taxon>Fungi incertae sedis</taxon>
        <taxon>Microsporidia</taxon>
        <taxon>Nematocida</taxon>
    </lineage>
</organism>
<keyword evidence="3" id="KW-1185">Reference proteome</keyword>
<feature type="transmembrane region" description="Helical" evidence="1">
    <location>
        <begin position="296"/>
        <end position="318"/>
    </location>
</feature>
<keyword evidence="1" id="KW-0812">Transmembrane</keyword>
<dbReference type="InParanoid" id="I3EE26"/>
<accession>I3EE26</accession>
<dbReference type="OrthoDB" id="10292794at2759"/>
<name>I3EE26_NEMP3</name>
<sequence length="320" mass="37147">MNQIKEETLPNKEDPDITRNSLKALGCAFTDENSASFQETDSSNCTQNKILQSQHKSSFNTILNTYCTNTDNILQEKLCVSLYWFSVLKPVLIVFIERLNKEKYIPETVNIFAIRPNGVTNLDYAIYLLLEHKWVLRRIHSISNSELSHILTVQDTHLLRQLYRDKDRIHNILQELHNIIYAASDASSEFTPNTYTRYFVDPNSINNSSYYSLQQRIKAINNRLHRFLIKNDLTREEKEYVTNRIKKHIFVLSCANDTSNRSIHLNHSTQNLNNSGHTDLLMSSESTMDSVLKDIIIIRMRACLLIMVSCLAFFLCFISD</sequence>
<proteinExistence type="predicted"/>
<dbReference type="Proteomes" id="UP000002872">
    <property type="component" value="Unassembled WGS sequence"/>
</dbReference>
<protein>
    <submittedName>
        <fullName evidence="2">Uncharacterized protein</fullName>
    </submittedName>
</protein>
<dbReference type="AlphaFoldDB" id="I3EE26"/>
<dbReference type="HOGENOM" id="CLU_869029_0_0_1"/>
<reference evidence="2" key="1">
    <citation type="submission" date="2011-01" db="EMBL/GenBank/DDBJ databases">
        <title>The Genome Sequence of Nematocida parisii strain ERTm3.</title>
        <authorList>
            <consortium name="The Broad Institute Genome Sequencing Platform"/>
            <consortium name="The Broad Institute Genome Sequencing Center for Infectious Disease"/>
            <person name="Cuomo C."/>
            <person name="Troemel E."/>
            <person name="Young S.K."/>
            <person name="Zeng Q."/>
            <person name="Gargeya S."/>
            <person name="Fitzgerald M."/>
            <person name="Haas B."/>
            <person name="Abouelleil A."/>
            <person name="Alvarado L."/>
            <person name="Arachchi H.M."/>
            <person name="Berlin A."/>
            <person name="Chapman S.B."/>
            <person name="Gearin G."/>
            <person name="Goldberg J."/>
            <person name="Griggs A."/>
            <person name="Gujja S."/>
            <person name="Hansen M."/>
            <person name="Heiman D."/>
            <person name="Howarth C."/>
            <person name="Larimer J."/>
            <person name="Lui A."/>
            <person name="MacDonald P.J.P."/>
            <person name="McCowen C."/>
            <person name="Montmayeur A."/>
            <person name="Murphy C."/>
            <person name="Neiman D."/>
            <person name="Pearson M."/>
            <person name="Priest M."/>
            <person name="Roberts A."/>
            <person name="Saif S."/>
            <person name="Shea T."/>
            <person name="Sisk P."/>
            <person name="Stolte C."/>
            <person name="Sykes S."/>
            <person name="Wortman J."/>
            <person name="Nusbaum C."/>
            <person name="Birren B."/>
        </authorList>
    </citation>
    <scope>NUCLEOTIDE SEQUENCE</scope>
    <source>
        <strain evidence="2">ERTm3</strain>
    </source>
</reference>
<keyword evidence="1" id="KW-0472">Membrane</keyword>